<proteinExistence type="predicted"/>
<organism evidence="1 2">
    <name type="scientific">Protaetiibacter intestinalis</name>
    <dbReference type="NCBI Taxonomy" id="2419774"/>
    <lineage>
        <taxon>Bacteria</taxon>
        <taxon>Bacillati</taxon>
        <taxon>Actinomycetota</taxon>
        <taxon>Actinomycetes</taxon>
        <taxon>Micrococcales</taxon>
        <taxon>Microbacteriaceae</taxon>
        <taxon>Protaetiibacter</taxon>
    </lineage>
</organism>
<evidence type="ECO:0000313" key="1">
    <source>
        <dbReference type="EMBL" id="AYF97995.1"/>
    </source>
</evidence>
<name>A0A387BA18_9MICO</name>
<dbReference type="Proteomes" id="UP000278886">
    <property type="component" value="Chromosome"/>
</dbReference>
<dbReference type="PROSITE" id="PS51257">
    <property type="entry name" value="PROKAR_LIPOPROTEIN"/>
    <property type="match status" value="1"/>
</dbReference>
<dbReference type="KEGG" id="lyd:D7I47_06825"/>
<accession>A0A387BA18</accession>
<dbReference type="EMBL" id="CP032630">
    <property type="protein sequence ID" value="AYF97995.1"/>
    <property type="molecule type" value="Genomic_DNA"/>
</dbReference>
<dbReference type="AlphaFoldDB" id="A0A387BA18"/>
<dbReference type="RefSeq" id="WP_120762343.1">
    <property type="nucleotide sequence ID" value="NZ_CP032630.1"/>
</dbReference>
<dbReference type="OrthoDB" id="3784033at2"/>
<evidence type="ECO:0000313" key="2">
    <source>
        <dbReference type="Proteomes" id="UP000278886"/>
    </source>
</evidence>
<reference evidence="2" key="1">
    <citation type="submission" date="2018-09" db="EMBL/GenBank/DDBJ databases">
        <title>Genome sequencing of strain 2DFWR-13.</title>
        <authorList>
            <person name="Heo J."/>
            <person name="Kim S.-J."/>
            <person name="Kwon S.-W."/>
        </authorList>
    </citation>
    <scope>NUCLEOTIDE SEQUENCE [LARGE SCALE GENOMIC DNA]</scope>
    <source>
        <strain evidence="2">2DFWR-13</strain>
    </source>
</reference>
<keyword evidence="2" id="KW-1185">Reference proteome</keyword>
<protein>
    <submittedName>
        <fullName evidence="1">Uncharacterized protein</fullName>
    </submittedName>
</protein>
<sequence>MRGVGVGGLLVAVLFGAAGCAPSPAPALPDGVQVQLVQLRSDVADRTAQVRVVNGSDADLVVERLVVEDDWFAGPAEREKRSAIAAGRTVDLRIQLPESACEGEPAAGERRSRALLELAGIGTVEVDLVDPLGFSVRLHERECLAHDAAAVAGIRISGFVASPAGEPARLELAIEPTGGDGAIELLELRPTNLLQFTTAESSPHPLGVTVAGSDAPQTLQIPLVPQRCDPHAVMEDKRGTVFGLSLRADGVEGVVDVAASDELKGRMLRWVADWCGYA</sequence>
<gene>
    <name evidence="1" type="ORF">D7I47_06825</name>
</gene>